<reference evidence="1 2" key="1">
    <citation type="submission" date="2013-01" db="EMBL/GenBank/DDBJ databases">
        <authorList>
            <person name="Harkins D.M."/>
            <person name="Durkin A.S."/>
            <person name="Brinkac L.M."/>
            <person name="Haft D.H."/>
            <person name="Selengut J.D."/>
            <person name="Sanka R."/>
            <person name="DePew J."/>
            <person name="Purushe J."/>
            <person name="Matthias M.A."/>
            <person name="Vinetz J.M."/>
            <person name="Sutton G.G."/>
            <person name="Nierman W.C."/>
            <person name="Fouts D.E."/>
        </authorList>
    </citation>
    <scope>NUCLEOTIDE SEQUENCE [LARGE SCALE GENOMIC DNA]</scope>
    <source>
        <strain evidence="1 2">ZUN142</strain>
    </source>
</reference>
<comment type="caution">
    <text evidence="1">The sequence shown here is derived from an EMBL/GenBank/DDBJ whole genome shotgun (WGS) entry which is preliminary data.</text>
</comment>
<dbReference type="AlphaFoldDB" id="M6UPY0"/>
<protein>
    <submittedName>
        <fullName evidence="1">Uncharacterized protein</fullName>
    </submittedName>
</protein>
<evidence type="ECO:0000313" key="1">
    <source>
        <dbReference type="EMBL" id="EMO43089.1"/>
    </source>
</evidence>
<proteinExistence type="predicted"/>
<sequence>MTDQKKYIRIFLILVALGCFSSCKEKQQEPVEIKDKYALPPNYTGSLTPVPYDFEYKKVPYWVDVDSRVEKFLNLKRTTYEDHCGLLDFEKRKLQIRISGKKKDYYLKVIYLGSHRLVFVDNQGRGYVAKLEEGTNGTGDKKINYYNLYPLSEILDTKKIDNLDPSKLKGAELYFNDTVEPEYTTMDECEKFRIEREKVRQSIDEEHGGVKGDLAPP</sequence>
<evidence type="ECO:0000313" key="2">
    <source>
        <dbReference type="Proteomes" id="UP000012153"/>
    </source>
</evidence>
<gene>
    <name evidence="1" type="ORF">LEP1GSC186_2374</name>
</gene>
<organism evidence="1 2">
    <name type="scientific">Leptospira noguchii serovar Autumnalis str. ZUN142</name>
    <dbReference type="NCBI Taxonomy" id="1085540"/>
    <lineage>
        <taxon>Bacteria</taxon>
        <taxon>Pseudomonadati</taxon>
        <taxon>Spirochaetota</taxon>
        <taxon>Spirochaetia</taxon>
        <taxon>Leptospirales</taxon>
        <taxon>Leptospiraceae</taxon>
        <taxon>Leptospira</taxon>
    </lineage>
</organism>
<name>M6UPY0_9LEPT</name>
<dbReference type="RefSeq" id="WP_004434607.1">
    <property type="nucleotide sequence ID" value="NZ_AHOP02000001.1"/>
</dbReference>
<accession>M6UPY0</accession>
<dbReference type="EMBL" id="AHOP02000001">
    <property type="protein sequence ID" value="EMO43089.1"/>
    <property type="molecule type" value="Genomic_DNA"/>
</dbReference>
<dbReference type="Proteomes" id="UP000012153">
    <property type="component" value="Unassembled WGS sequence"/>
</dbReference>